<dbReference type="GO" id="GO:0070402">
    <property type="term" value="F:NADPH binding"/>
    <property type="evidence" value="ECO:0007669"/>
    <property type="project" value="TreeGrafter"/>
</dbReference>
<proteinExistence type="predicted"/>
<dbReference type="OrthoDB" id="9805883at2"/>
<keyword evidence="2" id="KW-0560">Oxidoreductase</keyword>
<sequence>MSRAIRFHRVGGPDVLCFEDMVVPPPGAGEVRVDVKAIGLNRADASFRSGRYIEEPKFPASLGLEAAGIVESVGEGVNEFVSGQLVGLVPPISMAESPTYVERANFPARMLVASPPQLDAASTAALWMAYLTAYGALIDIAGIGRGDAVAITAASSSVGIAAIQMANLLGAIPIALTRTGAKARALRELGAREVITTDGPYVADRLQAAAGGLGVRVVLDAVGGPLIGEISKAMCCHGQIFEYGGLSSEQTPFPLGQALGRQLLMRGYLVHHVTANPGRLARAEDFIRSGVESGMLRPVIDKIFPFDRVVDAHRWLEGGHQIGKIVLQV</sequence>
<dbReference type="Pfam" id="PF13602">
    <property type="entry name" value="ADH_zinc_N_2"/>
    <property type="match status" value="1"/>
</dbReference>
<dbReference type="Pfam" id="PF08240">
    <property type="entry name" value="ADH_N"/>
    <property type="match status" value="1"/>
</dbReference>
<evidence type="ECO:0000256" key="2">
    <source>
        <dbReference type="ARBA" id="ARBA00023002"/>
    </source>
</evidence>
<dbReference type="Gene3D" id="3.40.50.720">
    <property type="entry name" value="NAD(P)-binding Rossmann-like Domain"/>
    <property type="match status" value="1"/>
</dbReference>
<keyword evidence="5" id="KW-1185">Reference proteome</keyword>
<dbReference type="Proteomes" id="UP000309848">
    <property type="component" value="Unassembled WGS sequence"/>
</dbReference>
<dbReference type="PANTHER" id="PTHR48106">
    <property type="entry name" value="QUINONE OXIDOREDUCTASE PIG3-RELATED"/>
    <property type="match status" value="1"/>
</dbReference>
<evidence type="ECO:0000256" key="1">
    <source>
        <dbReference type="ARBA" id="ARBA00022857"/>
    </source>
</evidence>
<dbReference type="GO" id="GO:0016651">
    <property type="term" value="F:oxidoreductase activity, acting on NAD(P)H"/>
    <property type="evidence" value="ECO:0007669"/>
    <property type="project" value="TreeGrafter"/>
</dbReference>
<accession>A0A4S1W604</accession>
<dbReference type="PANTHER" id="PTHR48106:SF5">
    <property type="entry name" value="ZINC-CONTAINING ALCOHOL DEHYDROGENASE"/>
    <property type="match status" value="1"/>
</dbReference>
<name>A0A4S1W604_9SPHN</name>
<feature type="domain" description="Enoyl reductase (ER)" evidence="3">
    <location>
        <begin position="11"/>
        <end position="327"/>
    </location>
</feature>
<dbReference type="InterPro" id="IPR011032">
    <property type="entry name" value="GroES-like_sf"/>
</dbReference>
<dbReference type="InterPro" id="IPR036291">
    <property type="entry name" value="NAD(P)-bd_dom_sf"/>
</dbReference>
<dbReference type="SUPFAM" id="SSF51735">
    <property type="entry name" value="NAD(P)-binding Rossmann-fold domains"/>
    <property type="match status" value="1"/>
</dbReference>
<dbReference type="RefSeq" id="WP_135987195.1">
    <property type="nucleotide sequence ID" value="NZ_JAASQM010000003.1"/>
</dbReference>
<dbReference type="InterPro" id="IPR020843">
    <property type="entry name" value="ER"/>
</dbReference>
<gene>
    <name evidence="4" type="ORF">E5A74_18905</name>
</gene>
<dbReference type="InterPro" id="IPR013154">
    <property type="entry name" value="ADH-like_N"/>
</dbReference>
<evidence type="ECO:0000259" key="3">
    <source>
        <dbReference type="SMART" id="SM00829"/>
    </source>
</evidence>
<reference evidence="4 5" key="1">
    <citation type="submission" date="2019-04" db="EMBL/GenBank/DDBJ databases">
        <title>Sphingomonas psychrotolerans sp. nov., isolated from soil in the Tianshan Mountains, Xinjiang, China.</title>
        <authorList>
            <person name="Luo Y."/>
            <person name="Sheng H."/>
        </authorList>
    </citation>
    <scope>NUCLEOTIDE SEQUENCE [LARGE SCALE GENOMIC DNA]</scope>
    <source>
        <strain evidence="4 5">KIS18-15</strain>
    </source>
</reference>
<dbReference type="CDD" id="cd08268">
    <property type="entry name" value="MDR2"/>
    <property type="match status" value="1"/>
</dbReference>
<evidence type="ECO:0000313" key="5">
    <source>
        <dbReference type="Proteomes" id="UP000309848"/>
    </source>
</evidence>
<dbReference type="SUPFAM" id="SSF50129">
    <property type="entry name" value="GroES-like"/>
    <property type="match status" value="1"/>
</dbReference>
<comment type="caution">
    <text evidence="4">The sequence shown here is derived from an EMBL/GenBank/DDBJ whole genome shotgun (WGS) entry which is preliminary data.</text>
</comment>
<dbReference type="Gene3D" id="3.90.180.10">
    <property type="entry name" value="Medium-chain alcohol dehydrogenases, catalytic domain"/>
    <property type="match status" value="1"/>
</dbReference>
<dbReference type="SMART" id="SM00829">
    <property type="entry name" value="PKS_ER"/>
    <property type="match status" value="1"/>
</dbReference>
<dbReference type="EMBL" id="SRXU01000010">
    <property type="protein sequence ID" value="TGX38291.1"/>
    <property type="molecule type" value="Genomic_DNA"/>
</dbReference>
<dbReference type="AlphaFoldDB" id="A0A4S1W604"/>
<organism evidence="4 5">
    <name type="scientific">Sphingomonas naasensis</name>
    <dbReference type="NCBI Taxonomy" id="1344951"/>
    <lineage>
        <taxon>Bacteria</taxon>
        <taxon>Pseudomonadati</taxon>
        <taxon>Pseudomonadota</taxon>
        <taxon>Alphaproteobacteria</taxon>
        <taxon>Sphingomonadales</taxon>
        <taxon>Sphingomonadaceae</taxon>
        <taxon>Sphingomonas</taxon>
    </lineage>
</organism>
<evidence type="ECO:0000313" key="4">
    <source>
        <dbReference type="EMBL" id="TGX38291.1"/>
    </source>
</evidence>
<protein>
    <submittedName>
        <fullName evidence="4">NADPH:quinone reductase</fullName>
    </submittedName>
</protein>
<keyword evidence="1" id="KW-0521">NADP</keyword>